<dbReference type="InterPro" id="IPR018357">
    <property type="entry name" value="Hexapep_transf_CS"/>
</dbReference>
<evidence type="ECO:0000256" key="5">
    <source>
        <dbReference type="RuleBase" id="RU367021"/>
    </source>
</evidence>
<dbReference type="InterPro" id="IPR011004">
    <property type="entry name" value="Trimer_LpxA-like_sf"/>
</dbReference>
<dbReference type="Pfam" id="PF00132">
    <property type="entry name" value="Hexapep"/>
    <property type="match status" value="1"/>
</dbReference>
<dbReference type="AlphaFoldDB" id="A0A2P5GW47"/>
<dbReference type="OrthoDB" id="9815592at2"/>
<dbReference type="SUPFAM" id="SSF51161">
    <property type="entry name" value="Trimeric LpxA-like enzymes"/>
    <property type="match status" value="1"/>
</dbReference>
<keyword evidence="2 5" id="KW-0808">Transferase</keyword>
<accession>A0A2P5GW47</accession>
<dbReference type="EMBL" id="PQGD01000001">
    <property type="protein sequence ID" value="POP50775.1"/>
    <property type="molecule type" value="Genomic_DNA"/>
</dbReference>
<dbReference type="PROSITE" id="PS00101">
    <property type="entry name" value="HEXAPEP_TRANSFERASES"/>
    <property type="match status" value="1"/>
</dbReference>
<feature type="domain" description="Maltose/galactoside acetyltransferase" evidence="6">
    <location>
        <begin position="4"/>
        <end position="58"/>
    </location>
</feature>
<dbReference type="PANTHER" id="PTHR43017">
    <property type="entry name" value="GALACTOSIDE O-ACETYLTRANSFERASE"/>
    <property type="match status" value="1"/>
</dbReference>
<evidence type="ECO:0000259" key="6">
    <source>
        <dbReference type="SMART" id="SM01266"/>
    </source>
</evidence>
<dbReference type="InterPro" id="IPR024688">
    <property type="entry name" value="Mac_dom"/>
</dbReference>
<reference evidence="9 10" key="1">
    <citation type="submission" date="2018-01" db="EMBL/GenBank/DDBJ databases">
        <title>Superficieibacter electus gen. nov., sp. nov., an extended-spectrum beta-lactamase possessing member of the Enterobacteriaceae family, isolated from intensive care unit surfaces.</title>
        <authorList>
            <person name="Potter R.F."/>
            <person name="D'Souza A.W."/>
        </authorList>
    </citation>
    <scope>NUCLEOTIDE SEQUENCE [LARGE SCALE GENOMIC DNA]</scope>
    <source>
        <strain evidence="8 10">BP-1</strain>
        <strain evidence="7 9">BP-2</strain>
    </source>
</reference>
<dbReference type="InterPro" id="IPR001451">
    <property type="entry name" value="Hexapep"/>
</dbReference>
<dbReference type="CDD" id="cd03357">
    <property type="entry name" value="LbH_MAT_GAT"/>
    <property type="match status" value="1"/>
</dbReference>
<dbReference type="InterPro" id="IPR039369">
    <property type="entry name" value="LacA-like"/>
</dbReference>
<organism evidence="8 10">
    <name type="scientific">Superficieibacter electus</name>
    <dbReference type="NCBI Taxonomy" id="2022662"/>
    <lineage>
        <taxon>Bacteria</taxon>
        <taxon>Pseudomonadati</taxon>
        <taxon>Pseudomonadota</taxon>
        <taxon>Gammaproteobacteria</taxon>
        <taxon>Enterobacterales</taxon>
        <taxon>Enterobacteriaceae</taxon>
        <taxon>Superficieibacter</taxon>
    </lineage>
</organism>
<evidence type="ECO:0000313" key="9">
    <source>
        <dbReference type="Proteomes" id="UP000237073"/>
    </source>
</evidence>
<keyword evidence="3" id="KW-0677">Repeat</keyword>
<evidence type="ECO:0000256" key="4">
    <source>
        <dbReference type="ARBA" id="ARBA00023315"/>
    </source>
</evidence>
<proteinExistence type="inferred from homology"/>
<gene>
    <name evidence="8" type="ORF">CHU32_01065</name>
    <name evidence="7" type="ORF">CHU33_01060</name>
</gene>
<dbReference type="GO" id="GO:0008870">
    <property type="term" value="F:galactoside O-acetyltransferase activity"/>
    <property type="evidence" value="ECO:0007669"/>
    <property type="project" value="TreeGrafter"/>
</dbReference>
<name>A0A2P5GW47_9ENTR</name>
<dbReference type="Gene3D" id="2.160.10.10">
    <property type="entry name" value="Hexapeptide repeat proteins"/>
    <property type="match status" value="1"/>
</dbReference>
<protein>
    <recommendedName>
        <fullName evidence="5">Acetyltransferase</fullName>
        <ecNumber evidence="5">2.3.1.-</ecNumber>
    </recommendedName>
</protein>
<dbReference type="SMART" id="SM01266">
    <property type="entry name" value="Mac"/>
    <property type="match status" value="1"/>
</dbReference>
<evidence type="ECO:0000256" key="1">
    <source>
        <dbReference type="ARBA" id="ARBA00007274"/>
    </source>
</evidence>
<dbReference type="FunFam" id="2.160.10.10:FF:000008">
    <property type="entry name" value="Maltose O-acetyltransferase"/>
    <property type="match status" value="1"/>
</dbReference>
<dbReference type="EC" id="2.3.1.-" evidence="5"/>
<dbReference type="PANTHER" id="PTHR43017:SF1">
    <property type="entry name" value="ACETYLTRANSFERASE YJL218W-RELATED"/>
    <property type="match status" value="1"/>
</dbReference>
<evidence type="ECO:0000256" key="3">
    <source>
        <dbReference type="ARBA" id="ARBA00022737"/>
    </source>
</evidence>
<comment type="similarity">
    <text evidence="1 5">Belongs to the transferase hexapeptide repeat family.</text>
</comment>
<keyword evidence="9" id="KW-1185">Reference proteome</keyword>
<dbReference type="Proteomes" id="UP000237073">
    <property type="component" value="Unassembled WGS sequence"/>
</dbReference>
<dbReference type="EMBL" id="PQGE01000001">
    <property type="protein sequence ID" value="POP47762.1"/>
    <property type="molecule type" value="Genomic_DNA"/>
</dbReference>
<evidence type="ECO:0000256" key="2">
    <source>
        <dbReference type="ARBA" id="ARBA00022679"/>
    </source>
</evidence>
<sequence length="201" mass="22200">MTEQERMLSELPYQAWKDELPGARSACKRLLRELNACDPADVAAQREILRRLFGKVGTNTEIFAPFYCDYGSNIEIGDNFFASYNCVMVDCGKIIIGNNTMIAANVVITAAGHPVHHEPRIAGYEYGITTIIGDNVWIGAGVVVNPGVRIGNNVVIGSGSVVTKDIPDNVIAVGNPCRVLRQVTDEDKQYYFKKRRFDSVE</sequence>
<dbReference type="Pfam" id="PF12464">
    <property type="entry name" value="Mac"/>
    <property type="match status" value="1"/>
</dbReference>
<keyword evidence="4 5" id="KW-0012">Acyltransferase</keyword>
<evidence type="ECO:0000313" key="10">
    <source>
        <dbReference type="Proteomes" id="UP000247005"/>
    </source>
</evidence>
<evidence type="ECO:0000313" key="7">
    <source>
        <dbReference type="EMBL" id="POP47762.1"/>
    </source>
</evidence>
<dbReference type="Proteomes" id="UP000247005">
    <property type="component" value="Unassembled WGS sequence"/>
</dbReference>
<evidence type="ECO:0000313" key="8">
    <source>
        <dbReference type="EMBL" id="POP50775.1"/>
    </source>
</evidence>
<comment type="caution">
    <text evidence="8">The sequence shown here is derived from an EMBL/GenBank/DDBJ whole genome shotgun (WGS) entry which is preliminary data.</text>
</comment>